<evidence type="ECO:0000313" key="2">
    <source>
        <dbReference type="EMBL" id="KAF5844289.1"/>
    </source>
</evidence>
<name>A0A8H6DQC4_COCSA</name>
<protein>
    <submittedName>
        <fullName evidence="2">Uncharacterized protein</fullName>
    </submittedName>
</protein>
<proteinExistence type="predicted"/>
<feature type="compositionally biased region" description="Polar residues" evidence="1">
    <location>
        <begin position="16"/>
        <end position="25"/>
    </location>
</feature>
<reference evidence="2" key="1">
    <citation type="submission" date="2019-11" db="EMBL/GenBank/DDBJ databases">
        <title>Bipolaris sorokiniana Genome sequencing.</title>
        <authorList>
            <person name="Wang H."/>
        </authorList>
    </citation>
    <scope>NUCLEOTIDE SEQUENCE</scope>
</reference>
<feature type="region of interest" description="Disordered" evidence="1">
    <location>
        <begin position="1"/>
        <end position="27"/>
    </location>
</feature>
<evidence type="ECO:0000256" key="1">
    <source>
        <dbReference type="SAM" id="MobiDB-lite"/>
    </source>
</evidence>
<dbReference type="Proteomes" id="UP000624244">
    <property type="component" value="Unassembled WGS sequence"/>
</dbReference>
<evidence type="ECO:0000313" key="3">
    <source>
        <dbReference type="Proteomes" id="UP000624244"/>
    </source>
</evidence>
<gene>
    <name evidence="2" type="ORF">GGP41_002813</name>
</gene>
<accession>A0A8H6DQC4</accession>
<dbReference type="EMBL" id="WNKQ01000025">
    <property type="protein sequence ID" value="KAF5844289.1"/>
    <property type="molecule type" value="Genomic_DNA"/>
</dbReference>
<sequence>MATDALVDPGVEPHPQTGTSSSQPNLGEAGKLLLKNRRIASDRDEVVRFNDMSIGHLPAKNFMTLEHLRAAVFDVLVQRLKIHNIASPALKLQNFLWCLPTS</sequence>
<organism evidence="2 3">
    <name type="scientific">Cochliobolus sativus</name>
    <name type="common">Common root rot and spot blotch fungus</name>
    <name type="synonym">Bipolaris sorokiniana</name>
    <dbReference type="NCBI Taxonomy" id="45130"/>
    <lineage>
        <taxon>Eukaryota</taxon>
        <taxon>Fungi</taxon>
        <taxon>Dikarya</taxon>
        <taxon>Ascomycota</taxon>
        <taxon>Pezizomycotina</taxon>
        <taxon>Dothideomycetes</taxon>
        <taxon>Pleosporomycetidae</taxon>
        <taxon>Pleosporales</taxon>
        <taxon>Pleosporineae</taxon>
        <taxon>Pleosporaceae</taxon>
        <taxon>Bipolaris</taxon>
    </lineage>
</organism>
<comment type="caution">
    <text evidence="2">The sequence shown here is derived from an EMBL/GenBank/DDBJ whole genome shotgun (WGS) entry which is preliminary data.</text>
</comment>
<dbReference type="AlphaFoldDB" id="A0A8H6DQC4"/>